<proteinExistence type="predicted"/>
<accession>A0A7R9ADJ5</accession>
<feature type="non-terminal residue" evidence="1">
    <location>
        <position position="1"/>
    </location>
</feature>
<dbReference type="Proteomes" id="UP000677054">
    <property type="component" value="Unassembled WGS sequence"/>
</dbReference>
<dbReference type="EMBL" id="CAJPEV010003914">
    <property type="protein sequence ID" value="CAG0900808.1"/>
    <property type="molecule type" value="Genomic_DNA"/>
</dbReference>
<feature type="non-terminal residue" evidence="1">
    <location>
        <position position="286"/>
    </location>
</feature>
<protein>
    <submittedName>
        <fullName evidence="1">Uncharacterized protein</fullName>
    </submittedName>
</protein>
<evidence type="ECO:0000313" key="1">
    <source>
        <dbReference type="EMBL" id="CAD7251895.1"/>
    </source>
</evidence>
<organism evidence="1">
    <name type="scientific">Darwinula stevensoni</name>
    <dbReference type="NCBI Taxonomy" id="69355"/>
    <lineage>
        <taxon>Eukaryota</taxon>
        <taxon>Metazoa</taxon>
        <taxon>Ecdysozoa</taxon>
        <taxon>Arthropoda</taxon>
        <taxon>Crustacea</taxon>
        <taxon>Oligostraca</taxon>
        <taxon>Ostracoda</taxon>
        <taxon>Podocopa</taxon>
        <taxon>Podocopida</taxon>
        <taxon>Darwinulocopina</taxon>
        <taxon>Darwinuloidea</taxon>
        <taxon>Darwinulidae</taxon>
        <taxon>Darwinula</taxon>
    </lineage>
</organism>
<reference evidence="1" key="1">
    <citation type="submission" date="2020-11" db="EMBL/GenBank/DDBJ databases">
        <authorList>
            <person name="Tran Van P."/>
        </authorList>
    </citation>
    <scope>NUCLEOTIDE SEQUENCE</scope>
</reference>
<keyword evidence="2" id="KW-1185">Reference proteome</keyword>
<evidence type="ECO:0000313" key="2">
    <source>
        <dbReference type="Proteomes" id="UP000677054"/>
    </source>
</evidence>
<sequence length="286" mass="31703">STTPSSITTTGKPEGECELDENPFATRCDGRKREICAVKCSLLTCICPLGFSRITPVDPCEEVLAHSANFTLTGKFDSEKFDSRDPDCAEPHSDIKNMTLFMKAVTQEAVKMIEEEPKFVNMDIREMRVEHSPGRASGDKLIIIGIMQFPSDGYNENATTKLKNLLQDSGALQDIFSSLSDLIPDSLDSDSPIDFEMNLEPEEYLCENNTCPSYSLCINESKGKPPTCKCQEGLEDLNTDFPGRACATPCTDDYCSNRGSCEHDISTLLSRCKYVSFWSPLSSVQY</sequence>
<gene>
    <name evidence="1" type="ORF">DSTB1V02_LOCUS11657</name>
</gene>
<dbReference type="AlphaFoldDB" id="A0A7R9ADJ5"/>
<name>A0A7R9ADJ5_9CRUS</name>
<dbReference type="EMBL" id="LR903431">
    <property type="protein sequence ID" value="CAD7251895.1"/>
    <property type="molecule type" value="Genomic_DNA"/>
</dbReference>